<feature type="domain" description="Lysozyme inhibitor LprI-like N-terminal" evidence="1">
    <location>
        <begin position="22"/>
        <end position="112"/>
    </location>
</feature>
<dbReference type="Pfam" id="PF07007">
    <property type="entry name" value="LprI"/>
    <property type="match status" value="1"/>
</dbReference>
<comment type="caution">
    <text evidence="2">The sequence shown here is derived from an EMBL/GenBank/DDBJ whole genome shotgun (WGS) entry which is preliminary data.</text>
</comment>
<dbReference type="AlphaFoldDB" id="A0A0M2EY32"/>
<evidence type="ECO:0000313" key="3">
    <source>
        <dbReference type="Proteomes" id="UP000029435"/>
    </source>
</evidence>
<dbReference type="Proteomes" id="UP000029435">
    <property type="component" value="Unassembled WGS sequence"/>
</dbReference>
<dbReference type="EMBL" id="JQOD01000003">
    <property type="protein sequence ID" value="KGA33073.1"/>
    <property type="molecule type" value="Genomic_DNA"/>
</dbReference>
<name>A0A0M2EY32_9GAMM</name>
<dbReference type="GeneID" id="57243895"/>
<evidence type="ECO:0000259" key="1">
    <source>
        <dbReference type="Pfam" id="PF07007"/>
    </source>
</evidence>
<dbReference type="OrthoDB" id="7340239at2"/>
<proteinExistence type="predicted"/>
<gene>
    <name evidence="2" type="ORF">KU74_14305</name>
</gene>
<sequence>MKKRAIALFALLPITQATAADCGNANTQLEMSQCAANEYKKVDGELNRLYQDVVKRLVIEEHKALLKSAQRKWIAYRDADCEFQTFPTTGGSVHGMVYSQCLTQKTAERVEEFKSMLRCEEGDLSCPL</sequence>
<dbReference type="PANTHER" id="PTHR39176:SF1">
    <property type="entry name" value="PERIPLASMIC PROTEIN"/>
    <property type="match status" value="1"/>
</dbReference>
<organism evidence="2 3">
    <name type="scientific">Pectobacterium brasiliense</name>
    <dbReference type="NCBI Taxonomy" id="180957"/>
    <lineage>
        <taxon>Bacteria</taxon>
        <taxon>Pseudomonadati</taxon>
        <taxon>Pseudomonadota</taxon>
        <taxon>Gammaproteobacteria</taxon>
        <taxon>Enterobacterales</taxon>
        <taxon>Pectobacteriaceae</taxon>
        <taxon>Pectobacterium</taxon>
    </lineage>
</organism>
<dbReference type="STRING" id="180957.B5S52_14080"/>
<evidence type="ECO:0000313" key="2">
    <source>
        <dbReference type="EMBL" id="KGA33073.1"/>
    </source>
</evidence>
<accession>A0A0M2EY32</accession>
<dbReference type="Gene3D" id="1.20.1270.180">
    <property type="match status" value="1"/>
</dbReference>
<dbReference type="PANTHER" id="PTHR39176">
    <property type="entry name" value="PERIPLASMIC PROTEIN-RELATED"/>
    <property type="match status" value="1"/>
</dbReference>
<reference evidence="2 3" key="1">
    <citation type="submission" date="2014-08" db="EMBL/GenBank/DDBJ databases">
        <title>Genome sequences of NCPPB Pectobacterium isolates.</title>
        <authorList>
            <person name="Glover R.H."/>
            <person name="Sapp M."/>
            <person name="Elphinstone J."/>
        </authorList>
    </citation>
    <scope>NUCLEOTIDE SEQUENCE [LARGE SCALE GENOMIC DNA]</scope>
    <source>
        <strain evidence="2 3">LMG 21372</strain>
    </source>
</reference>
<dbReference type="InterPro" id="IPR009739">
    <property type="entry name" value="LprI-like_N"/>
</dbReference>
<dbReference type="RefSeq" id="WP_010280853.1">
    <property type="nucleotide sequence ID" value="NZ_CP047495.1"/>
</dbReference>
<protein>
    <recommendedName>
        <fullName evidence="1">Lysozyme inhibitor LprI-like N-terminal domain-containing protein</fullName>
    </recommendedName>
</protein>